<reference evidence="3" key="1">
    <citation type="journal article" date="2016" name="Genome Biol. Evol.">
        <title>Comparative 'omics' of the Fusarium fujikuroi species complex highlights differences in genetic potential and metabolite synthesis.</title>
        <authorList>
            <person name="Niehaus E.-M."/>
            <person name="Muensterkoetter M."/>
            <person name="Proctor R.H."/>
            <person name="Brown D.W."/>
            <person name="Sharon A."/>
            <person name="Idan Y."/>
            <person name="Oren-Young L."/>
            <person name="Sieber C.M."/>
            <person name="Novak O."/>
            <person name="Pencik A."/>
            <person name="Tarkowska D."/>
            <person name="Hromadova K."/>
            <person name="Freeman S."/>
            <person name="Maymon M."/>
            <person name="Elazar M."/>
            <person name="Youssef S.A."/>
            <person name="El-Shabrawy E.S.M."/>
            <person name="Shalaby A.B.A."/>
            <person name="Houterman P."/>
            <person name="Brock N.L."/>
            <person name="Burkhardt I."/>
            <person name="Tsavkelova E.A."/>
            <person name="Dickschat J.S."/>
            <person name="Galuszka P."/>
            <person name="Gueldener U."/>
            <person name="Tudzynski B."/>
        </authorList>
    </citation>
    <scope>NUCLEOTIDE SEQUENCE [LARGE SCALE GENOMIC DNA]</scope>
    <source>
        <strain evidence="3">ET1</strain>
    </source>
</reference>
<keyword evidence="3" id="KW-1185">Reference proteome</keyword>
<feature type="region of interest" description="Disordered" evidence="1">
    <location>
        <begin position="47"/>
        <end position="75"/>
    </location>
</feature>
<evidence type="ECO:0000256" key="1">
    <source>
        <dbReference type="SAM" id="MobiDB-lite"/>
    </source>
</evidence>
<proteinExistence type="predicted"/>
<organism evidence="2 3">
    <name type="scientific">Fusarium proliferatum (strain ET1)</name>
    <name type="common">Orchid endophyte fungus</name>
    <dbReference type="NCBI Taxonomy" id="1227346"/>
    <lineage>
        <taxon>Eukaryota</taxon>
        <taxon>Fungi</taxon>
        <taxon>Dikarya</taxon>
        <taxon>Ascomycota</taxon>
        <taxon>Pezizomycotina</taxon>
        <taxon>Sordariomycetes</taxon>
        <taxon>Hypocreomycetidae</taxon>
        <taxon>Hypocreales</taxon>
        <taxon>Nectriaceae</taxon>
        <taxon>Fusarium</taxon>
        <taxon>Fusarium fujikuroi species complex</taxon>
    </lineage>
</organism>
<dbReference type="RefSeq" id="XP_031081348.1">
    <property type="nucleotide sequence ID" value="XM_031231298.1"/>
</dbReference>
<name>A0A1L7VMB9_FUSPR</name>
<evidence type="ECO:0000313" key="2">
    <source>
        <dbReference type="EMBL" id="CZR40755.1"/>
    </source>
</evidence>
<dbReference type="EMBL" id="FJOF01000005">
    <property type="protein sequence ID" value="CZR40755.1"/>
    <property type="molecule type" value="Genomic_DNA"/>
</dbReference>
<dbReference type="GeneID" id="42055215"/>
<dbReference type="VEuPathDB" id="FungiDB:FPRO_10343"/>
<dbReference type="AlphaFoldDB" id="A0A1L7VMB9"/>
<feature type="compositionally biased region" description="Polar residues" evidence="1">
    <location>
        <begin position="52"/>
        <end position="75"/>
    </location>
</feature>
<sequence length="75" mass="7888">MSGKQGNTSGYEISAIISNPAKAVAMYNKVIEATGCTTIIAEFIPARDDQGIDQSETDTVSVDAVNSSNFSGENR</sequence>
<accession>A0A1L7VMB9</accession>
<protein>
    <submittedName>
        <fullName evidence="2">Uncharacterized protein</fullName>
    </submittedName>
</protein>
<gene>
    <name evidence="2" type="ORF">FPRO_10343</name>
</gene>
<evidence type="ECO:0000313" key="3">
    <source>
        <dbReference type="Proteomes" id="UP000183971"/>
    </source>
</evidence>
<dbReference type="Proteomes" id="UP000183971">
    <property type="component" value="Unassembled WGS sequence"/>
</dbReference>
<comment type="caution">
    <text evidence="2">The sequence shown here is derived from an EMBL/GenBank/DDBJ whole genome shotgun (WGS) entry which is preliminary data.</text>
</comment>